<dbReference type="SUPFAM" id="SSF57863">
    <property type="entry name" value="ArfGap/RecO-like zinc finger"/>
    <property type="match status" value="1"/>
</dbReference>
<evidence type="ECO:0000313" key="10">
    <source>
        <dbReference type="Proteomes" id="UP000004069"/>
    </source>
</evidence>
<dbReference type="GO" id="GO:0043590">
    <property type="term" value="C:bacterial nucleoid"/>
    <property type="evidence" value="ECO:0007669"/>
    <property type="project" value="TreeGrafter"/>
</dbReference>
<dbReference type="InterPro" id="IPR012340">
    <property type="entry name" value="NA-bd_OB-fold"/>
</dbReference>
<comment type="function">
    <text evidence="7">Involved in DNA repair and RecF pathway recombination.</text>
</comment>
<dbReference type="RefSeq" id="WP_006351197.1">
    <property type="nucleotide sequence ID" value="NZ_ADNY01000001.1"/>
</dbReference>
<evidence type="ECO:0000256" key="1">
    <source>
        <dbReference type="ARBA" id="ARBA00007452"/>
    </source>
</evidence>
<dbReference type="Gene3D" id="1.20.1440.120">
    <property type="entry name" value="Recombination protein O, C-terminal domain"/>
    <property type="match status" value="1"/>
</dbReference>
<evidence type="ECO:0000259" key="8">
    <source>
        <dbReference type="Pfam" id="PF11967"/>
    </source>
</evidence>
<dbReference type="STRING" id="83683.B1745_03305"/>
<dbReference type="Pfam" id="PF11967">
    <property type="entry name" value="RecO_N"/>
    <property type="match status" value="1"/>
</dbReference>
<dbReference type="GO" id="GO:0006302">
    <property type="term" value="P:double-strand break repair"/>
    <property type="evidence" value="ECO:0007669"/>
    <property type="project" value="TreeGrafter"/>
</dbReference>
<dbReference type="PATRIC" id="fig|585524.9.peg.1517"/>
<keyword evidence="4 7" id="KW-0233">DNA recombination</keyword>
<dbReference type="InterPro" id="IPR042242">
    <property type="entry name" value="RecO_C"/>
</dbReference>
<evidence type="ECO:0000256" key="7">
    <source>
        <dbReference type="HAMAP-Rule" id="MF_00201"/>
    </source>
</evidence>
<evidence type="ECO:0000256" key="5">
    <source>
        <dbReference type="ARBA" id="ARBA00023204"/>
    </source>
</evidence>
<dbReference type="NCBIfam" id="TIGR00613">
    <property type="entry name" value="reco"/>
    <property type="match status" value="1"/>
</dbReference>
<dbReference type="Gene3D" id="2.40.50.140">
    <property type="entry name" value="Nucleic acid-binding proteins"/>
    <property type="match status" value="1"/>
</dbReference>
<dbReference type="OrthoDB" id="9797083at2"/>
<name>D4YRB4_9LACO</name>
<evidence type="ECO:0000256" key="2">
    <source>
        <dbReference type="ARBA" id="ARBA00021310"/>
    </source>
</evidence>
<sequence length="255" mass="29286">MTRELKEVQGIIFKRQKYKEADLLAKIITKEDGIITLVVRGALRPKSQLNAATLNFSYGRYVIYTNGRGLSNLRTYKEVKQYDGLYNDLTKNAYASFILDLIDHAFVEYQPLGKYYELAKFALERINENTDPEMITQIVQMQMLKAYGVEPELRHCLICGKETGIFDYSIKLGGVICSDHFATENSRLHLKPKETAVLRTIDLLPFERLGSIKLSSDTKKATRKAIDRIYRGTIDLNLKTKKFLDELKLFNPSNN</sequence>
<keyword evidence="5 7" id="KW-0234">DNA repair</keyword>
<protein>
    <recommendedName>
        <fullName evidence="2 7">DNA repair protein RecO</fullName>
    </recommendedName>
    <alternativeName>
        <fullName evidence="6 7">Recombination protein O</fullName>
    </alternativeName>
</protein>
<comment type="caution">
    <text evidence="9">The sequence shown here is derived from an EMBL/GenBank/DDBJ whole genome shotgun (WGS) entry which is preliminary data.</text>
</comment>
<accession>D4YRB4</accession>
<dbReference type="InterPro" id="IPR037278">
    <property type="entry name" value="ARFGAP/RecO"/>
</dbReference>
<dbReference type="SUPFAM" id="SSF50249">
    <property type="entry name" value="Nucleic acid-binding proteins"/>
    <property type="match status" value="1"/>
</dbReference>
<evidence type="ECO:0000256" key="3">
    <source>
        <dbReference type="ARBA" id="ARBA00022763"/>
    </source>
</evidence>
<comment type="similarity">
    <text evidence="1 7">Belongs to the RecO family.</text>
</comment>
<dbReference type="EMBL" id="ADNY01000001">
    <property type="protein sequence ID" value="EFG56345.1"/>
    <property type="molecule type" value="Genomic_DNA"/>
</dbReference>
<gene>
    <name evidence="7 9" type="primary">recO</name>
    <name evidence="9" type="ORF">HMPREF0493_0042</name>
</gene>
<dbReference type="PANTHER" id="PTHR33991:SF1">
    <property type="entry name" value="DNA REPAIR PROTEIN RECO"/>
    <property type="match status" value="1"/>
</dbReference>
<dbReference type="Pfam" id="PF02565">
    <property type="entry name" value="RecO_C"/>
    <property type="match status" value="1"/>
</dbReference>
<dbReference type="eggNOG" id="COG1381">
    <property type="taxonomic scope" value="Bacteria"/>
</dbReference>
<dbReference type="InterPro" id="IPR022572">
    <property type="entry name" value="DNA_rep/recomb_RecO_N"/>
</dbReference>
<dbReference type="Proteomes" id="UP000004069">
    <property type="component" value="Unassembled WGS sequence"/>
</dbReference>
<dbReference type="HAMAP" id="MF_00201">
    <property type="entry name" value="RecO"/>
    <property type="match status" value="1"/>
</dbReference>
<feature type="domain" description="DNA replication/recombination mediator RecO N-terminal" evidence="8">
    <location>
        <begin position="7"/>
        <end position="81"/>
    </location>
</feature>
<reference evidence="9 10" key="1">
    <citation type="submission" date="2010-04" db="EMBL/GenBank/DDBJ databases">
        <authorList>
            <person name="Muzny D."/>
            <person name="Qin X."/>
            <person name="Deng J."/>
            <person name="Jiang H."/>
            <person name="Liu Y."/>
            <person name="Qu J."/>
            <person name="Song X.-Z."/>
            <person name="Zhang L."/>
            <person name="Thornton R."/>
            <person name="Coyle M."/>
            <person name="Francisco L."/>
            <person name="Jackson L."/>
            <person name="Javaid M."/>
            <person name="Korchina V."/>
            <person name="Kovar C."/>
            <person name="Mata R."/>
            <person name="Mathew T."/>
            <person name="Ngo R."/>
            <person name="Nguyen L."/>
            <person name="Nguyen N."/>
            <person name="Okwuonu G."/>
            <person name="Ongeri F."/>
            <person name="Pham C."/>
            <person name="Simmons D."/>
            <person name="Wilczek-Boney K."/>
            <person name="Hale W."/>
            <person name="Jakkamsetti A."/>
            <person name="Pham P."/>
            <person name="Ruth R."/>
            <person name="San Lucas F."/>
            <person name="Warren J."/>
            <person name="Zhang J."/>
            <person name="Zhao Z."/>
            <person name="Zhou C."/>
            <person name="Zhu D."/>
            <person name="Lee S."/>
            <person name="Bess C."/>
            <person name="Blankenburg K."/>
            <person name="Forbes L."/>
            <person name="Fu Q."/>
            <person name="Gubbala S."/>
            <person name="Hirani K."/>
            <person name="Jayaseelan J.C."/>
            <person name="Lara F."/>
            <person name="Munidasa M."/>
            <person name="Palculict T."/>
            <person name="Patil S."/>
            <person name="Pu L.-L."/>
            <person name="Saada N."/>
            <person name="Tang L."/>
            <person name="Weissenberger G."/>
            <person name="Zhu Y."/>
            <person name="Hemphill L."/>
            <person name="Shang Y."/>
            <person name="Youmans B."/>
            <person name="Ayvaz T."/>
            <person name="Ross M."/>
            <person name="Santibanez J."/>
            <person name="Aqrawi P."/>
            <person name="Gross S."/>
            <person name="Joshi V."/>
            <person name="Fowler G."/>
            <person name="Nazareth L."/>
            <person name="Reid J."/>
            <person name="Worley K."/>
            <person name="Petrosino J."/>
            <person name="Highlander S."/>
            <person name="Gibbs R."/>
        </authorList>
    </citation>
    <scope>NUCLEOTIDE SEQUENCE [LARGE SCALE GENOMIC DNA]</scope>
    <source>
        <strain evidence="9 10">DSM 11664</strain>
    </source>
</reference>
<evidence type="ECO:0000256" key="6">
    <source>
        <dbReference type="ARBA" id="ARBA00033409"/>
    </source>
</evidence>
<evidence type="ECO:0000313" key="9">
    <source>
        <dbReference type="EMBL" id="EFG56345.1"/>
    </source>
</evidence>
<organism evidence="9 10">
    <name type="scientific">Lactobacillus amylolyticus DSM 11664</name>
    <dbReference type="NCBI Taxonomy" id="585524"/>
    <lineage>
        <taxon>Bacteria</taxon>
        <taxon>Bacillati</taxon>
        <taxon>Bacillota</taxon>
        <taxon>Bacilli</taxon>
        <taxon>Lactobacillales</taxon>
        <taxon>Lactobacillaceae</taxon>
        <taxon>Lactobacillus</taxon>
    </lineage>
</organism>
<dbReference type="AlphaFoldDB" id="D4YRB4"/>
<proteinExistence type="inferred from homology"/>
<dbReference type="InterPro" id="IPR003717">
    <property type="entry name" value="RecO"/>
</dbReference>
<evidence type="ECO:0000256" key="4">
    <source>
        <dbReference type="ARBA" id="ARBA00023172"/>
    </source>
</evidence>
<dbReference type="Gene3D" id="6.20.220.20">
    <property type="entry name" value="Recombination protein O, zinc-binding domain"/>
    <property type="match status" value="1"/>
</dbReference>
<keyword evidence="3 7" id="KW-0227">DNA damage</keyword>
<dbReference type="PANTHER" id="PTHR33991">
    <property type="entry name" value="DNA REPAIR PROTEIN RECO"/>
    <property type="match status" value="1"/>
</dbReference>
<keyword evidence="10" id="KW-1185">Reference proteome</keyword>
<dbReference type="GO" id="GO:0006310">
    <property type="term" value="P:DNA recombination"/>
    <property type="evidence" value="ECO:0007669"/>
    <property type="project" value="UniProtKB-UniRule"/>
</dbReference>